<sequence length="605" mass="68768">MDKETEIIVKDFTSVLDELTFNSRPIITTLTKIAEENISCAQYFVDALESRIEKCMPSQKLYAFYALDSICKNAGSPYTIYFSRNLFSLYRKTYLLVDNVTRTKLINMFKTWMTPNETTGGSLPLFERGALERIEQFLIKASALHQKNFQSMLPTPTVPLLLREIDKLAGLTNERLRDQPNDQKLQTKLMVLSQLKQELQRGKLSLDALKQVQLQLTEVFAQDQQVLQERVRYQQFQQEQQLKQRERSTTTSSLEPTETPMPLGTNNSPSPLFNGSVSSLFGNVSRIVTPEDFAEMEKASKLTSIQTLFHSLNGAGLIFTPPKESIVTLFDKIDSTNKLNSKKAKNNNLPSISFLQDVVSNCKAYFATANVNILNTPTLQLSQQNIVNDNPVVTKSLIHLLYRNKPNKCSTCGKRFGNSIEERKLQTAHLDWHFRINKRIKGSSTTNAQTNAMTSQKNIQSRNWYLHDSQWVKFNDDEIVSTQNTFNENPKQTIADVDQQKYASGSNGSSTATNIQMSNFEDMLSLNKNDANNSTSETADLSKKYVIVPESTEDMTFQCPVCKDSVTSVYDEELGEWIWKNTVIINGKKFHSTCYYETIKNNSSL</sequence>
<evidence type="ECO:0000256" key="1">
    <source>
        <dbReference type="SAM" id="MobiDB-lite"/>
    </source>
</evidence>
<dbReference type="GO" id="GO:0030846">
    <property type="term" value="P:termination of RNA polymerase II transcription, poly(A)-coupled"/>
    <property type="evidence" value="ECO:0007669"/>
    <property type="project" value="EnsemblFungi"/>
</dbReference>
<dbReference type="RefSeq" id="XP_003674729.1">
    <property type="nucleotide sequence ID" value="XM_003674681.1"/>
</dbReference>
<dbReference type="GO" id="GO:0030847">
    <property type="term" value="P:termination of RNA polymerase II transcription, exosome-dependent"/>
    <property type="evidence" value="ECO:0007669"/>
    <property type="project" value="EnsemblFungi"/>
</dbReference>
<dbReference type="GO" id="GO:0031124">
    <property type="term" value="P:mRNA 3'-end processing"/>
    <property type="evidence" value="ECO:0007669"/>
    <property type="project" value="EnsemblFungi"/>
</dbReference>
<dbReference type="SUPFAM" id="SSF48464">
    <property type="entry name" value="ENTH/VHS domain"/>
    <property type="match status" value="1"/>
</dbReference>
<dbReference type="eggNOG" id="KOG2071">
    <property type="taxonomic scope" value="Eukaryota"/>
</dbReference>
<dbReference type="Pfam" id="PF21940">
    <property type="entry name" value="Pfc11_Rna14-15-ID"/>
    <property type="match status" value="1"/>
</dbReference>
<feature type="region of interest" description="Disordered" evidence="1">
    <location>
        <begin position="239"/>
        <end position="270"/>
    </location>
</feature>
<dbReference type="InterPro" id="IPR045154">
    <property type="entry name" value="PCF11-like"/>
</dbReference>
<dbReference type="GeneID" id="96901915"/>
<evidence type="ECO:0000313" key="4">
    <source>
        <dbReference type="Proteomes" id="UP000001640"/>
    </source>
</evidence>
<keyword evidence="4" id="KW-1185">Reference proteome</keyword>
<dbReference type="STRING" id="1064592.G0VBM9"/>
<dbReference type="Gene3D" id="1.25.40.90">
    <property type="match status" value="1"/>
</dbReference>
<reference evidence="3 4" key="1">
    <citation type="journal article" date="2011" name="Proc. Natl. Acad. Sci. U.S.A.">
        <title>Evolutionary erosion of yeast sex chromosomes by mating-type switching accidents.</title>
        <authorList>
            <person name="Gordon J.L."/>
            <person name="Armisen D."/>
            <person name="Proux-Wera E."/>
            <person name="Oheigeartaigh S.S."/>
            <person name="Byrne K.P."/>
            <person name="Wolfe K.H."/>
        </authorList>
    </citation>
    <scope>NUCLEOTIDE SEQUENCE [LARGE SCALE GENOMIC DNA]</scope>
    <source>
        <strain evidence="4">ATCC 76901 / BCRC 22586 / CBS 4309 / NBRC 1992 / NRRL Y-12630</strain>
    </source>
</reference>
<dbReference type="InterPro" id="IPR006569">
    <property type="entry name" value="CID_dom"/>
</dbReference>
<dbReference type="InterPro" id="IPR021605">
    <property type="entry name" value="Pcf11_Clp1-ID"/>
</dbReference>
<dbReference type="FunFam" id="1.25.40.90:FF:000016">
    <property type="entry name" value="mRNA cleavage factor complex component Pcf11"/>
    <property type="match status" value="1"/>
</dbReference>
<dbReference type="AlphaFoldDB" id="G0VBM9"/>
<proteinExistence type="predicted"/>
<evidence type="ECO:0000259" key="2">
    <source>
        <dbReference type="PROSITE" id="PS51391"/>
    </source>
</evidence>
<dbReference type="OrthoDB" id="2129491at2759"/>
<dbReference type="GO" id="GO:0005849">
    <property type="term" value="C:mRNA cleavage factor complex"/>
    <property type="evidence" value="ECO:0007669"/>
    <property type="project" value="EnsemblFungi"/>
</dbReference>
<dbReference type="Pfam" id="PF11526">
    <property type="entry name" value="Pfc11_Clp1_ID"/>
    <property type="match status" value="1"/>
</dbReference>
<dbReference type="InterPro" id="IPR008942">
    <property type="entry name" value="ENTH_VHS"/>
</dbReference>
<dbReference type="CDD" id="cd16982">
    <property type="entry name" value="CID_Pcf11"/>
    <property type="match status" value="1"/>
</dbReference>
<dbReference type="PANTHER" id="PTHR15921">
    <property type="entry name" value="PRE-MRNA CLEAVAGE COMPLEX II"/>
    <property type="match status" value="1"/>
</dbReference>
<evidence type="ECO:0000313" key="3">
    <source>
        <dbReference type="EMBL" id="CCC68355.1"/>
    </source>
</evidence>
<feature type="domain" description="CID" evidence="2">
    <location>
        <begin position="4"/>
        <end position="142"/>
    </location>
</feature>
<dbReference type="Pfam" id="PF04818">
    <property type="entry name" value="CID"/>
    <property type="match status" value="1"/>
</dbReference>
<dbReference type="InterPro" id="IPR054128">
    <property type="entry name" value="Pfc11_Rna14/15-ID"/>
</dbReference>
<feature type="compositionally biased region" description="Low complexity" evidence="1">
    <location>
        <begin position="249"/>
        <end position="262"/>
    </location>
</feature>
<dbReference type="GO" id="GO:0005829">
    <property type="term" value="C:cytosol"/>
    <property type="evidence" value="ECO:0007669"/>
    <property type="project" value="EnsemblFungi"/>
</dbReference>
<gene>
    <name evidence="3" type="primary">NCAS0B02710</name>
    <name evidence="3" type="ordered locus">NCAS_0B02710</name>
</gene>
<dbReference type="KEGG" id="ncs:NCAS_0B02710"/>
<dbReference type="HOGENOM" id="CLU_015606_1_0_1"/>
<dbReference type="SMART" id="SM00582">
    <property type="entry name" value="RPR"/>
    <property type="match status" value="1"/>
</dbReference>
<accession>G0VBM9</accession>
<dbReference type="OMA" id="ARSDFAN"/>
<dbReference type="GO" id="GO:0000993">
    <property type="term" value="F:RNA polymerase II complex binding"/>
    <property type="evidence" value="ECO:0007669"/>
    <property type="project" value="EnsemblFungi"/>
</dbReference>
<dbReference type="EMBL" id="HE576753">
    <property type="protein sequence ID" value="CCC68355.1"/>
    <property type="molecule type" value="Genomic_DNA"/>
</dbReference>
<dbReference type="PROSITE" id="PS51391">
    <property type="entry name" value="CID"/>
    <property type="match status" value="1"/>
</dbReference>
<dbReference type="InterPro" id="IPR047415">
    <property type="entry name" value="Pcf11_CID"/>
</dbReference>
<name>G0VBM9_NAUCA</name>
<dbReference type="InterPro" id="IPR054127">
    <property type="entry name" value="Pcf11_C"/>
</dbReference>
<dbReference type="FunCoup" id="G0VBM9">
    <property type="interactions" value="554"/>
</dbReference>
<dbReference type="Pfam" id="PF21936">
    <property type="entry name" value="Pcf11_C"/>
    <property type="match status" value="1"/>
</dbReference>
<reference key="2">
    <citation type="submission" date="2011-08" db="EMBL/GenBank/DDBJ databases">
        <title>Genome sequence of Naumovozyma castellii.</title>
        <authorList>
            <person name="Gordon J.L."/>
            <person name="Armisen D."/>
            <person name="Proux-Wera E."/>
            <person name="OhEigeartaigh S.S."/>
            <person name="Byrne K.P."/>
            <person name="Wolfe K.H."/>
        </authorList>
    </citation>
    <scope>NUCLEOTIDE SEQUENCE</scope>
    <source>
        <strain>Type strain:CBS 4309</strain>
    </source>
</reference>
<dbReference type="PANTHER" id="PTHR15921:SF3">
    <property type="entry name" value="PRE-MRNA CLEAVAGE COMPLEX 2 PROTEIN PCF11"/>
    <property type="match status" value="1"/>
</dbReference>
<dbReference type="GO" id="GO:0003729">
    <property type="term" value="F:mRNA binding"/>
    <property type="evidence" value="ECO:0007669"/>
    <property type="project" value="EnsemblFungi"/>
</dbReference>
<dbReference type="Proteomes" id="UP000001640">
    <property type="component" value="Chromosome 2"/>
</dbReference>
<organism evidence="3 4">
    <name type="scientific">Naumovozyma castellii</name>
    <name type="common">Yeast</name>
    <name type="synonym">Saccharomyces castellii</name>
    <dbReference type="NCBI Taxonomy" id="27288"/>
    <lineage>
        <taxon>Eukaryota</taxon>
        <taxon>Fungi</taxon>
        <taxon>Dikarya</taxon>
        <taxon>Ascomycota</taxon>
        <taxon>Saccharomycotina</taxon>
        <taxon>Saccharomycetes</taxon>
        <taxon>Saccharomycetales</taxon>
        <taxon>Saccharomycetaceae</taxon>
        <taxon>Naumovozyma</taxon>
    </lineage>
</organism>
<protein>
    <recommendedName>
        <fullName evidence="2">CID domain-containing protein</fullName>
    </recommendedName>
</protein>
<dbReference type="InParanoid" id="G0VBM9"/>